<proteinExistence type="predicted"/>
<evidence type="ECO:0000256" key="1">
    <source>
        <dbReference type="SAM" id="SignalP"/>
    </source>
</evidence>
<evidence type="ECO:0000313" key="3">
    <source>
        <dbReference type="Proteomes" id="UP000244013"/>
    </source>
</evidence>
<accession>A0A2T5UBW1</accession>
<comment type="caution">
    <text evidence="2">The sequence shown here is derived from an EMBL/GenBank/DDBJ whole genome shotgun (WGS) entry which is preliminary data.</text>
</comment>
<gene>
    <name evidence="2" type="ORF">C8J25_101487</name>
</gene>
<organism evidence="2 3">
    <name type="scientific">Sphingomonas faeni</name>
    <dbReference type="NCBI Taxonomy" id="185950"/>
    <lineage>
        <taxon>Bacteria</taxon>
        <taxon>Pseudomonadati</taxon>
        <taxon>Pseudomonadota</taxon>
        <taxon>Alphaproteobacteria</taxon>
        <taxon>Sphingomonadales</taxon>
        <taxon>Sphingomonadaceae</taxon>
        <taxon>Sphingomonas</taxon>
    </lineage>
</organism>
<evidence type="ECO:0000313" key="2">
    <source>
        <dbReference type="EMBL" id="PTW48986.1"/>
    </source>
</evidence>
<keyword evidence="1" id="KW-0732">Signal</keyword>
<dbReference type="AlphaFoldDB" id="A0A2T5UBW1"/>
<sequence>MLPTTRSPVMMLRFLPFCALAAALVPLAARADPAPFDLTGPSLRVGVTHGTTTLPIAQVPRLATGDRVSIAADLAVGKKDDGARYLLVAAFLRGATEPPPKSWFFKAETWKAKKNALALTVPEGARQLVVFLVPESGGFDAVVSAVRKQPGAFVRAVQDLDQASLDRARLDAFLDGIHALERTRPERIEAVSPLLSRSLAIKLKAECLDLAADLQASCLTQSRDSLVLADGQSSTLADTLVGAPTDLALQLSATPEGGLGYYSPYIGVVRDLAKIFGAFQTTQFRYIPALARAHDDRLALLLNAAPSFASPKSVMVVAMPVIETGAPQTPTMRRAESDRLVCAAKPDLVLPVEGAPLIYATKFAHDMSLRVTTPQGGVVELPVQADAERGGYVLDQVGMQTAGLSSVTDATLHGRWGFTPFDGPRFRLQVPRAGGWTMVDTDPENLVVGRDNSVALAGPTPSCVEAVTLVGASGEVPLAWTTTGDRIGLTLPLAKTAPGKLTLLVKQYGVEAPDKIALTALAEAGRIDGLTLYAGDASGTLSGTRLDLVASMTIDGAAFKPGDVVRADKADRLALVAGTVPTFAAGQAKTALVTLTDGRKRSVKFTVAAARPKATLIAKSVVVPPSPGLPVVLAGDTAIAQDARLTFSLRAEGTRFSAGDSVEIATADGAMTTNVTSGRGLTVQDDRIAVVSMEPGKALGVSAHGPLKWRLVQGGVAGDWVPLTTLVRTPTLAGVVCKETCTLTGTDLFLIESIAANAGFADAVRVPDGFTGASLAVPKPVGGTLFLRVRDDPGVTASIAVGS</sequence>
<dbReference type="Proteomes" id="UP000244013">
    <property type="component" value="Unassembled WGS sequence"/>
</dbReference>
<feature type="chain" id="PRO_5015562603" evidence="1">
    <location>
        <begin position="22"/>
        <end position="803"/>
    </location>
</feature>
<dbReference type="EMBL" id="QAYE01000001">
    <property type="protein sequence ID" value="PTW48986.1"/>
    <property type="molecule type" value="Genomic_DNA"/>
</dbReference>
<protein>
    <submittedName>
        <fullName evidence="2">Uncharacterized protein</fullName>
    </submittedName>
</protein>
<reference evidence="2 3" key="1">
    <citation type="submission" date="2018-04" db="EMBL/GenBank/DDBJ databases">
        <title>Genomic Encyclopedia of Type Strains, Phase III (KMG-III): the genomes of soil and plant-associated and newly described type strains.</title>
        <authorList>
            <person name="Whitman W."/>
        </authorList>
    </citation>
    <scope>NUCLEOTIDE SEQUENCE [LARGE SCALE GENOMIC DNA]</scope>
    <source>
        <strain evidence="2 3">MA-olki</strain>
    </source>
</reference>
<name>A0A2T5UBW1_9SPHN</name>
<feature type="signal peptide" evidence="1">
    <location>
        <begin position="1"/>
        <end position="21"/>
    </location>
</feature>